<dbReference type="GO" id="GO:0042054">
    <property type="term" value="F:histone methyltransferase activity"/>
    <property type="evidence" value="ECO:0007669"/>
    <property type="project" value="TreeGrafter"/>
</dbReference>
<feature type="compositionally biased region" description="Basic residues" evidence="4">
    <location>
        <begin position="113"/>
        <end position="124"/>
    </location>
</feature>
<keyword evidence="7" id="KW-1185">Reference proteome</keyword>
<dbReference type="EMBL" id="CP144753">
    <property type="protein sequence ID" value="WVZ93106.1"/>
    <property type="molecule type" value="Genomic_DNA"/>
</dbReference>
<name>A0AAQ3UJF1_PASNO</name>
<dbReference type="GO" id="GO:0005634">
    <property type="term" value="C:nucleus"/>
    <property type="evidence" value="ECO:0007669"/>
    <property type="project" value="UniProtKB-SubCell"/>
</dbReference>
<dbReference type="AlphaFoldDB" id="A0AAQ3UJF1"/>
<dbReference type="SMART" id="SM00466">
    <property type="entry name" value="SRA"/>
    <property type="match status" value="1"/>
</dbReference>
<evidence type="ECO:0000313" key="6">
    <source>
        <dbReference type="EMBL" id="WVZ93106.1"/>
    </source>
</evidence>
<evidence type="ECO:0000259" key="5">
    <source>
        <dbReference type="PROSITE" id="PS51015"/>
    </source>
</evidence>
<dbReference type="Gene3D" id="2.30.280.10">
    <property type="entry name" value="SRA-YDG"/>
    <property type="match status" value="1"/>
</dbReference>
<keyword evidence="2 3" id="KW-0539">Nucleus</keyword>
<dbReference type="InterPro" id="IPR003105">
    <property type="entry name" value="SRA_YDG"/>
</dbReference>
<dbReference type="InterPro" id="IPR036987">
    <property type="entry name" value="SRA-YDG_sf"/>
</dbReference>
<dbReference type="Proteomes" id="UP001341281">
    <property type="component" value="Chromosome 09"/>
</dbReference>
<dbReference type="GO" id="GO:0005694">
    <property type="term" value="C:chromosome"/>
    <property type="evidence" value="ECO:0007669"/>
    <property type="project" value="UniProtKB-SubCell"/>
</dbReference>
<comment type="subcellular location">
    <subcellularLocation>
        <location evidence="1">Chromosome</location>
    </subcellularLocation>
    <subcellularLocation>
        <location evidence="3">Nucleus</location>
    </subcellularLocation>
</comment>
<organism evidence="6 7">
    <name type="scientific">Paspalum notatum var. saurae</name>
    <dbReference type="NCBI Taxonomy" id="547442"/>
    <lineage>
        <taxon>Eukaryota</taxon>
        <taxon>Viridiplantae</taxon>
        <taxon>Streptophyta</taxon>
        <taxon>Embryophyta</taxon>
        <taxon>Tracheophyta</taxon>
        <taxon>Spermatophyta</taxon>
        <taxon>Magnoliopsida</taxon>
        <taxon>Liliopsida</taxon>
        <taxon>Poales</taxon>
        <taxon>Poaceae</taxon>
        <taxon>PACMAD clade</taxon>
        <taxon>Panicoideae</taxon>
        <taxon>Andropogonodae</taxon>
        <taxon>Paspaleae</taxon>
        <taxon>Paspalinae</taxon>
        <taxon>Paspalum</taxon>
    </lineage>
</organism>
<sequence>MDSLPEGLQAHAARLERATGAAAASTVRGSPSPQKLGDGRRRSSPPPPRAPEGRRGDSGAGKAVEEVGVAGNAVAAGVVDGDGGKPGVAREEMGAGGERRFGSFPAPRAYPPPKRRAVSARRRFPPGCGRDAAPLPAAGDGDGGSDDALQLQNKTAPSLSVREADTNVMEGSVAAVVSAPLAGADDGSRLVLAGVHGGGSDALQKAAPSPSKAGSNAMEVSPVTVSAPHADTGGGHGLEAAPPRSPEPLPRSSLAAAGAALDTDWQGDAEAGSSGFGRKKELVPAKRLLPKPGMASAVRRFPPGCGRVRVVATDGSTSATGQRSKETAAAPYSGAITDGAVQGGHTEERSETPEMRPVVQQSQTSIDVIQHESVACDAATDAKVMNKSDWRPCSGVPESLAKGTSRQQQKAKRVSESPKRVRASFDIAPRVSDQGAMIRNKSMFTTRNIVVKPGKSIQKSAMDSRPRPFANDREKKTELGRCVTTIDSEDTAEFTKDRVVQAPTSVDKCARTDSEMATTSRDFFGPKKVKIKAADLQKLPSNLACEILKALADHEKQFSQNMDARSKVKMVRRRFEFIFKAIVQAAEQHSLKIKRIDLEAGNVIKKSPGYTQHGPIIGSVPGVEIGDEYLYRVELSLVGLHRPYQGGIDTTKDRNDVLIAISIVASGGYPDELSSSGELVYTGSGGKLSGKKGEGDQKLERGNLALKNCIQMNTPVRVIHGFGGNSRTKETSTFTYDGLYHVVDCWTEGQSGSKAFKYKLQRIAGQPELRPSSKAALRRKTGIISSVQDGLRASVNEFAQTVHEPLQHKG</sequence>
<evidence type="ECO:0000313" key="7">
    <source>
        <dbReference type="Proteomes" id="UP001341281"/>
    </source>
</evidence>
<evidence type="ECO:0000256" key="2">
    <source>
        <dbReference type="ARBA" id="ARBA00023242"/>
    </source>
</evidence>
<protein>
    <recommendedName>
        <fullName evidence="5">YDG domain-containing protein</fullName>
    </recommendedName>
</protein>
<proteinExistence type="predicted"/>
<evidence type="ECO:0000256" key="1">
    <source>
        <dbReference type="ARBA" id="ARBA00004286"/>
    </source>
</evidence>
<feature type="compositionally biased region" description="Low complexity" evidence="4">
    <location>
        <begin position="60"/>
        <end position="79"/>
    </location>
</feature>
<feature type="region of interest" description="Disordered" evidence="4">
    <location>
        <begin position="395"/>
        <end position="420"/>
    </location>
</feature>
<feature type="domain" description="YDG" evidence="5">
    <location>
        <begin position="618"/>
        <end position="762"/>
    </location>
</feature>
<feature type="compositionally biased region" description="Basic and acidic residues" evidence="4">
    <location>
        <begin position="88"/>
        <end position="101"/>
    </location>
</feature>
<accession>A0AAQ3UJF1</accession>
<dbReference type="PROSITE" id="PS51015">
    <property type="entry name" value="YDG"/>
    <property type="match status" value="1"/>
</dbReference>
<feature type="compositionally biased region" description="Basic and acidic residues" evidence="4">
    <location>
        <begin position="345"/>
        <end position="354"/>
    </location>
</feature>
<dbReference type="GO" id="GO:0003690">
    <property type="term" value="F:double-stranded DNA binding"/>
    <property type="evidence" value="ECO:0007669"/>
    <property type="project" value="TreeGrafter"/>
</dbReference>
<feature type="region of interest" description="Disordered" evidence="4">
    <location>
        <begin position="16"/>
        <end position="163"/>
    </location>
</feature>
<dbReference type="Pfam" id="PF02182">
    <property type="entry name" value="SAD_SRA"/>
    <property type="match status" value="1"/>
</dbReference>
<gene>
    <name evidence="6" type="ORF">U9M48_039115</name>
</gene>
<dbReference type="InterPro" id="IPR051357">
    <property type="entry name" value="H3K9_HMTase_SUVAR3-9"/>
</dbReference>
<feature type="compositionally biased region" description="Low complexity" evidence="4">
    <location>
        <begin position="129"/>
        <end position="139"/>
    </location>
</feature>
<dbReference type="PANTHER" id="PTHR45660:SF85">
    <property type="entry name" value="YDG_SRA DOMAIN CONTAINING PROTEIN-RELATED"/>
    <property type="match status" value="1"/>
</dbReference>
<feature type="region of interest" description="Disordered" evidence="4">
    <location>
        <begin position="336"/>
        <end position="356"/>
    </location>
</feature>
<evidence type="ECO:0000256" key="3">
    <source>
        <dbReference type="PROSITE-ProRule" id="PRU00358"/>
    </source>
</evidence>
<feature type="region of interest" description="Disordered" evidence="4">
    <location>
        <begin position="190"/>
        <end position="284"/>
    </location>
</feature>
<reference evidence="6 7" key="1">
    <citation type="submission" date="2024-02" db="EMBL/GenBank/DDBJ databases">
        <title>High-quality chromosome-scale genome assembly of Pensacola bahiagrass (Paspalum notatum Flugge var. saurae).</title>
        <authorList>
            <person name="Vega J.M."/>
            <person name="Podio M."/>
            <person name="Orjuela J."/>
            <person name="Siena L.A."/>
            <person name="Pessino S.C."/>
            <person name="Combes M.C."/>
            <person name="Mariac C."/>
            <person name="Albertini E."/>
            <person name="Pupilli F."/>
            <person name="Ortiz J.P.A."/>
            <person name="Leblanc O."/>
        </authorList>
    </citation>
    <scope>NUCLEOTIDE SEQUENCE [LARGE SCALE GENOMIC DNA]</scope>
    <source>
        <strain evidence="6">R1</strain>
        <tissue evidence="6">Leaf</tissue>
    </source>
</reference>
<dbReference type="SUPFAM" id="SSF88697">
    <property type="entry name" value="PUA domain-like"/>
    <property type="match status" value="1"/>
</dbReference>
<dbReference type="InterPro" id="IPR015947">
    <property type="entry name" value="PUA-like_sf"/>
</dbReference>
<evidence type="ECO:0000256" key="4">
    <source>
        <dbReference type="SAM" id="MobiDB-lite"/>
    </source>
</evidence>
<dbReference type="PANTHER" id="PTHR45660">
    <property type="entry name" value="HISTONE-LYSINE N-METHYLTRANSFERASE SETMAR"/>
    <property type="match status" value="1"/>
</dbReference>